<evidence type="ECO:0000313" key="2">
    <source>
        <dbReference type="EMBL" id="KNC77671.1"/>
    </source>
</evidence>
<feature type="transmembrane region" description="Helical" evidence="1">
    <location>
        <begin position="117"/>
        <end position="139"/>
    </location>
</feature>
<dbReference type="AlphaFoldDB" id="A0A0L0FMF4"/>
<proteinExistence type="predicted"/>
<accession>A0A0L0FMF4</accession>
<name>A0A0L0FMF4_9EUKA</name>
<sequence length="227" mass="25077">MGNKPAVTVALGAAEVIDSSMFVVGRITIHLAEDGGGVVNVASHTADLLLSREELDQLLVGQNWGEKTMLDMLRNLFPNNFPAFEDNTDYDDPEINDRDIKKRLDSNIQANKISRNVFLSILVGGFLVIGLMFKQAAVLKYFENSEQKRVYEFITKYVPASKNAHSWDSYMMNGSTLFNMIAALISTVSGNSIDTASSLLATAVLTYGNDISFKRALVQYQTIVHDV</sequence>
<keyword evidence="3" id="KW-1185">Reference proteome</keyword>
<evidence type="ECO:0000256" key="1">
    <source>
        <dbReference type="SAM" id="Phobius"/>
    </source>
</evidence>
<gene>
    <name evidence="2" type="ORF">SARC_09871</name>
</gene>
<dbReference type="RefSeq" id="XP_014151573.1">
    <property type="nucleotide sequence ID" value="XM_014296098.1"/>
</dbReference>
<keyword evidence="1" id="KW-0812">Transmembrane</keyword>
<evidence type="ECO:0000313" key="3">
    <source>
        <dbReference type="Proteomes" id="UP000054560"/>
    </source>
</evidence>
<dbReference type="EMBL" id="KQ242664">
    <property type="protein sequence ID" value="KNC77671.1"/>
    <property type="molecule type" value="Genomic_DNA"/>
</dbReference>
<organism evidence="2 3">
    <name type="scientific">Sphaeroforma arctica JP610</name>
    <dbReference type="NCBI Taxonomy" id="667725"/>
    <lineage>
        <taxon>Eukaryota</taxon>
        <taxon>Ichthyosporea</taxon>
        <taxon>Ichthyophonida</taxon>
        <taxon>Sphaeroforma</taxon>
    </lineage>
</organism>
<protein>
    <submittedName>
        <fullName evidence="2">Uncharacterized protein</fullName>
    </submittedName>
</protein>
<reference evidence="2 3" key="1">
    <citation type="submission" date="2011-02" db="EMBL/GenBank/DDBJ databases">
        <title>The Genome Sequence of Sphaeroforma arctica JP610.</title>
        <authorList>
            <consortium name="The Broad Institute Genome Sequencing Platform"/>
            <person name="Russ C."/>
            <person name="Cuomo C."/>
            <person name="Young S.K."/>
            <person name="Zeng Q."/>
            <person name="Gargeya S."/>
            <person name="Alvarado L."/>
            <person name="Berlin A."/>
            <person name="Chapman S.B."/>
            <person name="Chen Z."/>
            <person name="Freedman E."/>
            <person name="Gellesch M."/>
            <person name="Goldberg J."/>
            <person name="Griggs A."/>
            <person name="Gujja S."/>
            <person name="Heilman E."/>
            <person name="Heiman D."/>
            <person name="Howarth C."/>
            <person name="Mehta T."/>
            <person name="Neiman D."/>
            <person name="Pearson M."/>
            <person name="Roberts A."/>
            <person name="Saif S."/>
            <person name="Shea T."/>
            <person name="Shenoy N."/>
            <person name="Sisk P."/>
            <person name="Stolte C."/>
            <person name="Sykes S."/>
            <person name="White J."/>
            <person name="Yandava C."/>
            <person name="Burger G."/>
            <person name="Gray M.W."/>
            <person name="Holland P.W.H."/>
            <person name="King N."/>
            <person name="Lang F.B.F."/>
            <person name="Roger A.J."/>
            <person name="Ruiz-Trillo I."/>
            <person name="Haas B."/>
            <person name="Nusbaum C."/>
            <person name="Birren B."/>
        </authorList>
    </citation>
    <scope>NUCLEOTIDE SEQUENCE [LARGE SCALE GENOMIC DNA]</scope>
    <source>
        <strain evidence="2 3">JP610</strain>
    </source>
</reference>
<dbReference type="GeneID" id="25910375"/>
<keyword evidence="1" id="KW-0472">Membrane</keyword>
<keyword evidence="1" id="KW-1133">Transmembrane helix</keyword>
<dbReference type="Proteomes" id="UP000054560">
    <property type="component" value="Unassembled WGS sequence"/>
</dbReference>